<dbReference type="STRING" id="32040.SAMN04489710_11844"/>
<accession>A0A1I1YJ24</accession>
<dbReference type="EMBL" id="FOMQ01000018">
    <property type="protein sequence ID" value="SFE19595.1"/>
    <property type="molecule type" value="Genomic_DNA"/>
</dbReference>
<sequence length="288" mass="30964">MTAIISRSQESATQATPAARERTQDRRPAAVLPINAYPGVGTQPEVNWLPSARAALAVIASLLADIEEPPEGWTPCDTPCELITIVACRLHNLPDDEGSEAWQSRTDLLHELVWPRESLRAAVELGVSRGWSLTTPGAFGHLMAATNKLGALCAALEEPNDVARQLQFAAICSGQDHATAPPSAAAKPFSDPPRPPIRREPAASVDDSQRVFNELAQHASTLRDFLLDARRDVESTGDKRKAANNFLMAEYLCTFMGSVCDQMVNYGIAGGPAEWAINRSIQTEGGAA</sequence>
<feature type="region of interest" description="Disordered" evidence="1">
    <location>
        <begin position="179"/>
        <end position="205"/>
    </location>
</feature>
<reference evidence="3" key="1">
    <citation type="submission" date="2016-10" db="EMBL/GenBank/DDBJ databases">
        <authorList>
            <person name="Varghese N."/>
            <person name="Submissions S."/>
        </authorList>
    </citation>
    <scope>NUCLEOTIDE SEQUENCE [LARGE SCALE GENOMIC DNA]</scope>
    <source>
        <strain evidence="3">DSM 7481</strain>
    </source>
</reference>
<evidence type="ECO:0000313" key="2">
    <source>
        <dbReference type="EMBL" id="SFE19595.1"/>
    </source>
</evidence>
<keyword evidence="3" id="KW-1185">Reference proteome</keyword>
<protein>
    <submittedName>
        <fullName evidence="2">Uncharacterized protein</fullName>
    </submittedName>
</protein>
<evidence type="ECO:0000313" key="3">
    <source>
        <dbReference type="Proteomes" id="UP000199517"/>
    </source>
</evidence>
<feature type="compositionally biased region" description="Polar residues" evidence="1">
    <location>
        <begin position="1"/>
        <end position="16"/>
    </location>
</feature>
<evidence type="ECO:0000256" key="1">
    <source>
        <dbReference type="SAM" id="MobiDB-lite"/>
    </source>
</evidence>
<dbReference type="Proteomes" id="UP000199517">
    <property type="component" value="Unassembled WGS sequence"/>
</dbReference>
<proteinExistence type="predicted"/>
<dbReference type="OrthoDB" id="264195at2"/>
<organism evidence="2 3">
    <name type="scientific">Paracidovorax konjaci</name>
    <dbReference type="NCBI Taxonomy" id="32040"/>
    <lineage>
        <taxon>Bacteria</taxon>
        <taxon>Pseudomonadati</taxon>
        <taxon>Pseudomonadota</taxon>
        <taxon>Betaproteobacteria</taxon>
        <taxon>Burkholderiales</taxon>
        <taxon>Comamonadaceae</taxon>
        <taxon>Paracidovorax</taxon>
    </lineage>
</organism>
<dbReference type="RefSeq" id="WP_139225794.1">
    <property type="nucleotide sequence ID" value="NZ_FOMQ01000018.1"/>
</dbReference>
<name>A0A1I1YJ24_9BURK</name>
<feature type="region of interest" description="Disordered" evidence="1">
    <location>
        <begin position="1"/>
        <end position="26"/>
    </location>
</feature>
<gene>
    <name evidence="2" type="ORF">SAMN04489710_11844</name>
</gene>
<dbReference type="AlphaFoldDB" id="A0A1I1YJ24"/>